<feature type="transmembrane region" description="Helical" evidence="5">
    <location>
        <begin position="64"/>
        <end position="88"/>
    </location>
</feature>
<organism evidence="7 8">
    <name type="scientific">Occultella aeris</name>
    <dbReference type="NCBI Taxonomy" id="2761496"/>
    <lineage>
        <taxon>Bacteria</taxon>
        <taxon>Bacillati</taxon>
        <taxon>Actinomycetota</taxon>
        <taxon>Actinomycetes</taxon>
        <taxon>Micrococcales</taxon>
        <taxon>Ruaniaceae</taxon>
        <taxon>Occultella</taxon>
    </lineage>
</organism>
<feature type="transmembrane region" description="Helical" evidence="5">
    <location>
        <begin position="152"/>
        <end position="172"/>
    </location>
</feature>
<keyword evidence="3 5" id="KW-1133">Transmembrane helix</keyword>
<dbReference type="EMBL" id="CACRYJ010000053">
    <property type="protein sequence ID" value="VZO38876.1"/>
    <property type="molecule type" value="Genomic_DNA"/>
</dbReference>
<evidence type="ECO:0000313" key="8">
    <source>
        <dbReference type="Proteomes" id="UP000419743"/>
    </source>
</evidence>
<reference evidence="7 8" key="1">
    <citation type="submission" date="2019-11" db="EMBL/GenBank/DDBJ databases">
        <authorList>
            <person name="Criscuolo A."/>
        </authorList>
    </citation>
    <scope>NUCLEOTIDE SEQUENCE [LARGE SCALE GENOMIC DNA]</scope>
    <source>
        <strain evidence="7">CIP111667</strain>
    </source>
</reference>
<protein>
    <recommendedName>
        <fullName evidence="5">Transport permease protein</fullName>
    </recommendedName>
</protein>
<proteinExistence type="inferred from homology"/>
<dbReference type="InterPro" id="IPR052902">
    <property type="entry name" value="ABC-2_transporter"/>
</dbReference>
<evidence type="ECO:0000256" key="4">
    <source>
        <dbReference type="ARBA" id="ARBA00023136"/>
    </source>
</evidence>
<dbReference type="PANTHER" id="PTHR43027:SF2">
    <property type="entry name" value="TRANSPORT PERMEASE PROTEIN"/>
    <property type="match status" value="1"/>
</dbReference>
<dbReference type="AlphaFoldDB" id="A0A7M4DN66"/>
<feature type="transmembrane region" description="Helical" evidence="5">
    <location>
        <begin position="184"/>
        <end position="205"/>
    </location>
</feature>
<comment type="caution">
    <text evidence="7">The sequence shown here is derived from an EMBL/GenBank/DDBJ whole genome shotgun (WGS) entry which is preliminary data.</text>
</comment>
<evidence type="ECO:0000256" key="1">
    <source>
        <dbReference type="ARBA" id="ARBA00004141"/>
    </source>
</evidence>
<dbReference type="GO" id="GO:0005886">
    <property type="term" value="C:plasma membrane"/>
    <property type="evidence" value="ECO:0007669"/>
    <property type="project" value="UniProtKB-SubCell"/>
</dbReference>
<keyword evidence="5" id="KW-0813">Transport</keyword>
<feature type="transmembrane region" description="Helical" evidence="5">
    <location>
        <begin position="114"/>
        <end position="140"/>
    </location>
</feature>
<keyword evidence="2 5" id="KW-0812">Transmembrane</keyword>
<feature type="transmembrane region" description="Helical" evidence="5">
    <location>
        <begin position="39"/>
        <end position="58"/>
    </location>
</feature>
<keyword evidence="5" id="KW-1003">Cell membrane</keyword>
<keyword evidence="4 5" id="KW-0472">Membrane</keyword>
<dbReference type="PANTHER" id="PTHR43027">
    <property type="entry name" value="DOXORUBICIN RESISTANCE ABC TRANSPORTER PERMEASE PROTEIN DRRC-RELATED"/>
    <property type="match status" value="1"/>
</dbReference>
<dbReference type="GO" id="GO:0140359">
    <property type="term" value="F:ABC-type transporter activity"/>
    <property type="evidence" value="ECO:0007669"/>
    <property type="project" value="InterPro"/>
</dbReference>
<evidence type="ECO:0000256" key="5">
    <source>
        <dbReference type="RuleBase" id="RU361157"/>
    </source>
</evidence>
<evidence type="ECO:0000256" key="2">
    <source>
        <dbReference type="ARBA" id="ARBA00022692"/>
    </source>
</evidence>
<dbReference type="InterPro" id="IPR047817">
    <property type="entry name" value="ABC2_TM_bact-type"/>
</dbReference>
<evidence type="ECO:0000259" key="6">
    <source>
        <dbReference type="PROSITE" id="PS51012"/>
    </source>
</evidence>
<feature type="transmembrane region" description="Helical" evidence="5">
    <location>
        <begin position="249"/>
        <end position="267"/>
    </location>
</feature>
<dbReference type="InterPro" id="IPR013525">
    <property type="entry name" value="ABC2_TM"/>
</dbReference>
<feature type="domain" description="ABC transmembrane type-2" evidence="6">
    <location>
        <begin position="38"/>
        <end position="270"/>
    </location>
</feature>
<sequence>MSTATTATTAARLTPGTLARTRALTRMEITLLGRNKTTLFNAIALAPLMVLLLMGVIGDRTDGAGAGVFSGTLLTTLVAFGLLFVAYYNLTTTAVARREELTLKRLTSGTSSRLEVLVAMSMPALIIVLAQAVLGLAAAVGVIEVPPLTNPILVVLALGLGFAMFAGLGYASSGLTKTVEAAQLTTLPVLMVTMLFSGLTLPLSLLPEPAQVIAEATPLFPVVTLLNLGLTGVTPDGDQVAFAGSFAEAVVPLIVLIAWTALGVLATRRWMRWEPRR</sequence>
<dbReference type="PROSITE" id="PS51012">
    <property type="entry name" value="ABC_TM2"/>
    <property type="match status" value="1"/>
</dbReference>
<gene>
    <name evidence="7" type="ORF">HALOF300_03594</name>
</gene>
<name>A0A7M4DN66_9MICO</name>
<evidence type="ECO:0000256" key="3">
    <source>
        <dbReference type="ARBA" id="ARBA00022989"/>
    </source>
</evidence>
<accession>A0A7M4DN66</accession>
<comment type="similarity">
    <text evidence="5">Belongs to the ABC-2 integral membrane protein family.</text>
</comment>
<keyword evidence="8" id="KW-1185">Reference proteome</keyword>
<dbReference type="RefSeq" id="WP_156742252.1">
    <property type="nucleotide sequence ID" value="NZ_CACRYJ010000053.1"/>
</dbReference>
<dbReference type="Proteomes" id="UP000419743">
    <property type="component" value="Unassembled WGS sequence"/>
</dbReference>
<evidence type="ECO:0000313" key="7">
    <source>
        <dbReference type="EMBL" id="VZO38876.1"/>
    </source>
</evidence>
<dbReference type="Pfam" id="PF01061">
    <property type="entry name" value="ABC2_membrane"/>
    <property type="match status" value="1"/>
</dbReference>
<comment type="subcellular location">
    <subcellularLocation>
        <location evidence="5">Cell membrane</location>
        <topology evidence="5">Multi-pass membrane protein</topology>
    </subcellularLocation>
    <subcellularLocation>
        <location evidence="1">Membrane</location>
        <topology evidence="1">Multi-pass membrane protein</topology>
    </subcellularLocation>
</comment>